<organism evidence="2 3">
    <name type="scientific">Streptomyces alkaliphilus</name>
    <dbReference type="NCBI Taxonomy" id="1472722"/>
    <lineage>
        <taxon>Bacteria</taxon>
        <taxon>Bacillati</taxon>
        <taxon>Actinomycetota</taxon>
        <taxon>Actinomycetes</taxon>
        <taxon>Kitasatosporales</taxon>
        <taxon>Streptomycetaceae</taxon>
        <taxon>Streptomyces</taxon>
    </lineage>
</organism>
<reference evidence="3" key="1">
    <citation type="submission" date="2019-10" db="EMBL/GenBank/DDBJ databases">
        <title>Streptomyces sp. nov., a novel actinobacterium isolated from alkaline environment.</title>
        <authorList>
            <person name="Golinska P."/>
        </authorList>
    </citation>
    <scope>NUCLEOTIDE SEQUENCE [LARGE SCALE GENOMIC DNA]</scope>
    <source>
        <strain evidence="3">DSM 42118</strain>
    </source>
</reference>
<comment type="caution">
    <text evidence="2">The sequence shown here is derived from an EMBL/GenBank/DDBJ whole genome shotgun (WGS) entry which is preliminary data.</text>
</comment>
<keyword evidence="3" id="KW-1185">Reference proteome</keyword>
<feature type="region of interest" description="Disordered" evidence="1">
    <location>
        <begin position="92"/>
        <end position="204"/>
    </location>
</feature>
<feature type="compositionally biased region" description="Basic and acidic residues" evidence="1">
    <location>
        <begin position="34"/>
        <end position="45"/>
    </location>
</feature>
<dbReference type="AlphaFoldDB" id="A0A7W3TI98"/>
<feature type="compositionally biased region" description="Low complexity" evidence="1">
    <location>
        <begin position="167"/>
        <end position="182"/>
    </location>
</feature>
<accession>A0A7W3TI98</accession>
<dbReference type="Proteomes" id="UP000538929">
    <property type="component" value="Unassembled WGS sequence"/>
</dbReference>
<feature type="compositionally biased region" description="Acidic residues" evidence="1">
    <location>
        <begin position="126"/>
        <end position="141"/>
    </location>
</feature>
<dbReference type="EMBL" id="VKHT01001578">
    <property type="protein sequence ID" value="MBB0247308.1"/>
    <property type="molecule type" value="Genomic_DNA"/>
</dbReference>
<gene>
    <name evidence="2" type="ORF">FNQ90_25105</name>
</gene>
<feature type="region of interest" description="Disordered" evidence="1">
    <location>
        <begin position="1"/>
        <end position="55"/>
    </location>
</feature>
<evidence type="ECO:0000313" key="3">
    <source>
        <dbReference type="Proteomes" id="UP000538929"/>
    </source>
</evidence>
<name>A0A7W3TI98_9ACTN</name>
<evidence type="ECO:0000313" key="2">
    <source>
        <dbReference type="EMBL" id="MBB0247308.1"/>
    </source>
</evidence>
<protein>
    <submittedName>
        <fullName evidence="2">Uncharacterized protein</fullName>
    </submittedName>
</protein>
<proteinExistence type="predicted"/>
<feature type="compositionally biased region" description="Gly residues" evidence="1">
    <location>
        <begin position="183"/>
        <end position="195"/>
    </location>
</feature>
<sequence length="204" mass="19549">MAARAGAAPTVPGPTVDHGPGTAVPATFAGDAHGGSEGHGEHDAPGGRGARRGGRFAGIRETALAGTRRNMAGAGAGALLVAVLGTVVGLGLTGGEAEEPPGTNRPDTTAPDTGYTDGGTGAEPVGETEEEDTEGTDEEPAEPIQPANSEPEPEQSPSPDLPGETNDAPGTPTAPADTPSGTAGTGEGGGGGEETGGTTTQPGT</sequence>
<evidence type="ECO:0000256" key="1">
    <source>
        <dbReference type="SAM" id="MobiDB-lite"/>
    </source>
</evidence>
<feature type="non-terminal residue" evidence="2">
    <location>
        <position position="204"/>
    </location>
</feature>